<feature type="transmembrane region" description="Helical" evidence="2">
    <location>
        <begin position="143"/>
        <end position="161"/>
    </location>
</feature>
<dbReference type="EMBL" id="AMZH03001030">
    <property type="protein sequence ID" value="RRT80920.1"/>
    <property type="molecule type" value="Genomic_DNA"/>
</dbReference>
<dbReference type="AlphaFoldDB" id="A0A427AXE0"/>
<evidence type="ECO:0000313" key="4">
    <source>
        <dbReference type="Proteomes" id="UP000287651"/>
    </source>
</evidence>
<feature type="compositionally biased region" description="Basic and acidic residues" evidence="1">
    <location>
        <begin position="62"/>
        <end position="77"/>
    </location>
</feature>
<evidence type="ECO:0000313" key="3">
    <source>
        <dbReference type="EMBL" id="RRT80920.1"/>
    </source>
</evidence>
<keyword evidence="2" id="KW-1133">Transmembrane helix</keyword>
<feature type="transmembrane region" description="Helical" evidence="2">
    <location>
        <begin position="114"/>
        <end position="131"/>
    </location>
</feature>
<comment type="caution">
    <text evidence="3">The sequence shown here is derived from an EMBL/GenBank/DDBJ whole genome shotgun (WGS) entry which is preliminary data.</text>
</comment>
<dbReference type="Proteomes" id="UP000287651">
    <property type="component" value="Unassembled WGS sequence"/>
</dbReference>
<feature type="region of interest" description="Disordered" evidence="1">
    <location>
        <begin position="52"/>
        <end position="79"/>
    </location>
</feature>
<keyword evidence="2" id="KW-0472">Membrane</keyword>
<evidence type="ECO:0000256" key="1">
    <source>
        <dbReference type="SAM" id="MobiDB-lite"/>
    </source>
</evidence>
<reference evidence="3 4" key="1">
    <citation type="journal article" date="2014" name="Agronomy (Basel)">
        <title>A Draft Genome Sequence for Ensete ventricosum, the Drought-Tolerant Tree Against Hunger.</title>
        <authorList>
            <person name="Harrison J."/>
            <person name="Moore K.A."/>
            <person name="Paszkiewicz K."/>
            <person name="Jones T."/>
            <person name="Grant M."/>
            <person name="Ambacheew D."/>
            <person name="Muzemil S."/>
            <person name="Studholme D.J."/>
        </authorList>
    </citation>
    <scope>NUCLEOTIDE SEQUENCE [LARGE SCALE GENOMIC DNA]</scope>
</reference>
<protein>
    <submittedName>
        <fullName evidence="3">Uncharacterized protein</fullName>
    </submittedName>
</protein>
<feature type="transmembrane region" description="Helical" evidence="2">
    <location>
        <begin position="83"/>
        <end position="102"/>
    </location>
</feature>
<accession>A0A427AXE0</accession>
<organism evidence="3 4">
    <name type="scientific">Ensete ventricosum</name>
    <name type="common">Abyssinian banana</name>
    <name type="synonym">Musa ensete</name>
    <dbReference type="NCBI Taxonomy" id="4639"/>
    <lineage>
        <taxon>Eukaryota</taxon>
        <taxon>Viridiplantae</taxon>
        <taxon>Streptophyta</taxon>
        <taxon>Embryophyta</taxon>
        <taxon>Tracheophyta</taxon>
        <taxon>Spermatophyta</taxon>
        <taxon>Magnoliopsida</taxon>
        <taxon>Liliopsida</taxon>
        <taxon>Zingiberales</taxon>
        <taxon>Musaceae</taxon>
        <taxon>Ensete</taxon>
    </lineage>
</organism>
<feature type="compositionally biased region" description="Polar residues" evidence="1">
    <location>
        <begin position="1"/>
        <end position="12"/>
    </location>
</feature>
<feature type="region of interest" description="Disordered" evidence="1">
    <location>
        <begin position="1"/>
        <end position="31"/>
    </location>
</feature>
<sequence>MSRGPTQWLSRSYRQRLGQSPRPPLAHLSQGESGHVSTAHLIGRGARPAFAGHRIATSDPKTSIERTHSRTSRDPRRARGARGATRVLFCPGVLFSLFFYSLFIRRRSVTRNRLFSLFFFTFTVSVTPALGERTTSVVGGASPFRLHLIVVVVVFFLEILIRIRSAILLRFQLRISRVSIGFRWFRGPRVPDFERSPLAGF</sequence>
<evidence type="ECO:0000256" key="2">
    <source>
        <dbReference type="SAM" id="Phobius"/>
    </source>
</evidence>
<proteinExistence type="predicted"/>
<name>A0A427AXE0_ENSVE</name>
<keyword evidence="2" id="KW-0812">Transmembrane</keyword>
<gene>
    <name evidence="3" type="ORF">B296_00009382</name>
</gene>